<feature type="domain" description="DUF6777" evidence="3">
    <location>
        <begin position="78"/>
        <end position="236"/>
    </location>
</feature>
<name>A0ABT7RU41_9NOCA</name>
<reference evidence="4 5" key="1">
    <citation type="submission" date="2023-06" db="EMBL/GenBank/DDBJ databases">
        <title>Rhodococcus indonesiensis sp. nov a new member of the Rhodococcus ruber lineage isolated from a sediment of neutral hot spring.</title>
        <authorList>
            <person name="Kusuma A.B."/>
            <person name="Fenylestari G."/>
            <person name="Ammar F."/>
            <person name="Nouioui I."/>
            <person name="Goodfellow M."/>
        </authorList>
    </citation>
    <scope>NUCLEOTIDE SEQUENCE [LARGE SCALE GENOMIC DNA]</scope>
    <source>
        <strain evidence="4 5">CSLK01-03</strain>
    </source>
</reference>
<dbReference type="EMBL" id="JAUBOF010000126">
    <property type="protein sequence ID" value="MDM7491086.1"/>
    <property type="molecule type" value="Genomic_DNA"/>
</dbReference>
<accession>A0ABT7RU41</accession>
<feature type="compositionally biased region" description="Pro residues" evidence="1">
    <location>
        <begin position="273"/>
        <end position="288"/>
    </location>
</feature>
<dbReference type="Pfam" id="PF20568">
    <property type="entry name" value="DUF6777"/>
    <property type="match status" value="1"/>
</dbReference>
<feature type="non-terminal residue" evidence="4">
    <location>
        <position position="288"/>
    </location>
</feature>
<organism evidence="4 5">
    <name type="scientific">Rhodococcus indonesiensis</name>
    <dbReference type="NCBI Taxonomy" id="3055869"/>
    <lineage>
        <taxon>Bacteria</taxon>
        <taxon>Bacillati</taxon>
        <taxon>Actinomycetota</taxon>
        <taxon>Actinomycetes</taxon>
        <taxon>Mycobacteriales</taxon>
        <taxon>Nocardiaceae</taxon>
        <taxon>Rhodococcus</taxon>
    </lineage>
</organism>
<sequence length="288" mass="29896">MAAGTAARGFGMVLALTALAVGGCSTDGPSRTELVRLDLATSRGEHPWSGLLLPDQVPVAVPPAPQAELPVPDGGPVTVSGDRTGLYGGSLERELCDRERLAGTLEQDPVKREAWLDVFDITDARGYLRTLTPVLLRADTRVTDHEYREGRAVPVQSVLETGTVVLVDDRGVPRVRCAPGSPLLSPVLSSGQEIEGERWSGLDEERLFVVQPGAAPVGELTVVDVTTGNLLAVPIGAGPKQPAPGAADPLPPLAPEPAPVPPAPDEEIAAPAPRAPAPPPEPPPPPPP</sequence>
<evidence type="ECO:0000259" key="3">
    <source>
        <dbReference type="Pfam" id="PF20568"/>
    </source>
</evidence>
<feature type="compositionally biased region" description="Low complexity" evidence="1">
    <location>
        <begin position="239"/>
        <end position="248"/>
    </location>
</feature>
<keyword evidence="2" id="KW-0732">Signal</keyword>
<dbReference type="InterPro" id="IPR046704">
    <property type="entry name" value="DUF6777"/>
</dbReference>
<feature type="region of interest" description="Disordered" evidence="1">
    <location>
        <begin position="239"/>
        <end position="288"/>
    </location>
</feature>
<keyword evidence="5" id="KW-1185">Reference proteome</keyword>
<gene>
    <name evidence="4" type="ORF">QT969_22640</name>
</gene>
<evidence type="ECO:0000313" key="5">
    <source>
        <dbReference type="Proteomes" id="UP001233164"/>
    </source>
</evidence>
<comment type="caution">
    <text evidence="4">The sequence shown here is derived from an EMBL/GenBank/DDBJ whole genome shotgun (WGS) entry which is preliminary data.</text>
</comment>
<protein>
    <recommendedName>
        <fullName evidence="3">DUF6777 domain-containing protein</fullName>
    </recommendedName>
</protein>
<evidence type="ECO:0000256" key="2">
    <source>
        <dbReference type="SAM" id="SignalP"/>
    </source>
</evidence>
<evidence type="ECO:0000256" key="1">
    <source>
        <dbReference type="SAM" id="MobiDB-lite"/>
    </source>
</evidence>
<evidence type="ECO:0000313" key="4">
    <source>
        <dbReference type="EMBL" id="MDM7491086.1"/>
    </source>
</evidence>
<dbReference type="Proteomes" id="UP001233164">
    <property type="component" value="Unassembled WGS sequence"/>
</dbReference>
<proteinExistence type="predicted"/>
<feature type="signal peptide" evidence="2">
    <location>
        <begin position="1"/>
        <end position="20"/>
    </location>
</feature>
<dbReference type="RefSeq" id="WP_289381660.1">
    <property type="nucleotide sequence ID" value="NZ_JAUBOF010000126.1"/>
</dbReference>
<feature type="compositionally biased region" description="Pro residues" evidence="1">
    <location>
        <begin position="249"/>
        <end position="263"/>
    </location>
</feature>
<feature type="chain" id="PRO_5047058921" description="DUF6777 domain-containing protein" evidence="2">
    <location>
        <begin position="21"/>
        <end position="288"/>
    </location>
</feature>